<dbReference type="SUPFAM" id="SSF55729">
    <property type="entry name" value="Acyl-CoA N-acyltransferases (Nat)"/>
    <property type="match status" value="1"/>
</dbReference>
<organism evidence="2 3">
    <name type="scientific">Stenotrophomonas terrae</name>
    <dbReference type="NCBI Taxonomy" id="405446"/>
    <lineage>
        <taxon>Bacteria</taxon>
        <taxon>Pseudomonadati</taxon>
        <taxon>Pseudomonadota</taxon>
        <taxon>Gammaproteobacteria</taxon>
        <taxon>Lysobacterales</taxon>
        <taxon>Lysobacteraceae</taxon>
        <taxon>Stenotrophomonas</taxon>
    </lineage>
</organism>
<dbReference type="InterPro" id="IPR045057">
    <property type="entry name" value="Gcn5-rel_NAT"/>
</dbReference>
<dbReference type="PATRIC" id="fig|405446.3.peg.1196"/>
<dbReference type="Pfam" id="PF14542">
    <property type="entry name" value="Acetyltransf_CG"/>
    <property type="match status" value="1"/>
</dbReference>
<dbReference type="CDD" id="cd04301">
    <property type="entry name" value="NAT_SF"/>
    <property type="match status" value="1"/>
</dbReference>
<dbReference type="PANTHER" id="PTHR31435">
    <property type="entry name" value="PROTEIN NATD1"/>
    <property type="match status" value="1"/>
</dbReference>
<gene>
    <name evidence="2" type="ORF">ABB27_08735</name>
</gene>
<dbReference type="RefSeq" id="WP_057628309.1">
    <property type="nucleotide sequence ID" value="NZ_LDJJ01000028.1"/>
</dbReference>
<feature type="domain" description="N-acetyltransferase" evidence="1">
    <location>
        <begin position="12"/>
        <end position="97"/>
    </location>
</feature>
<dbReference type="AlphaFoldDB" id="A0A0R0CE57"/>
<dbReference type="InterPro" id="IPR016181">
    <property type="entry name" value="Acyl_CoA_acyltransferase"/>
</dbReference>
<sequence>MTSNNPSPASIEHDAGAHRFQTTVDGALAVLDYGLRDGVMVITHTVVPEAIGGRGIAAQLTRFALDHARAAGWKVVPACSYAAAFLQRHGEYADLLG</sequence>
<dbReference type="Proteomes" id="UP000051863">
    <property type="component" value="Unassembled WGS sequence"/>
</dbReference>
<proteinExistence type="predicted"/>
<dbReference type="PROSITE" id="PS51729">
    <property type="entry name" value="GNAT_YJDJ"/>
    <property type="match status" value="1"/>
</dbReference>
<protein>
    <submittedName>
        <fullName evidence="2">Acetyltransferase</fullName>
    </submittedName>
</protein>
<dbReference type="InterPro" id="IPR031165">
    <property type="entry name" value="GNAT_YJDJ"/>
</dbReference>
<accession>A0A0R0CE57</accession>
<dbReference type="OrthoDB" id="9813275at2"/>
<evidence type="ECO:0000313" key="2">
    <source>
        <dbReference type="EMBL" id="KRG67653.1"/>
    </source>
</evidence>
<keyword evidence="3" id="KW-1185">Reference proteome</keyword>
<evidence type="ECO:0000259" key="1">
    <source>
        <dbReference type="PROSITE" id="PS51729"/>
    </source>
</evidence>
<dbReference type="GO" id="GO:0016740">
    <property type="term" value="F:transferase activity"/>
    <property type="evidence" value="ECO:0007669"/>
    <property type="project" value="UniProtKB-KW"/>
</dbReference>
<dbReference type="PANTHER" id="PTHR31435:SF9">
    <property type="entry name" value="PROTEIN NATD1"/>
    <property type="match status" value="1"/>
</dbReference>
<reference evidence="2 3" key="1">
    <citation type="submission" date="2015-05" db="EMBL/GenBank/DDBJ databases">
        <title>Genome sequencing and analysis of members of genus Stenotrophomonas.</title>
        <authorList>
            <person name="Patil P.P."/>
            <person name="Midha S."/>
            <person name="Patil P.B."/>
        </authorList>
    </citation>
    <scope>NUCLEOTIDE SEQUENCE [LARGE SCALE GENOMIC DNA]</scope>
    <source>
        <strain evidence="2 3">DSM 18941</strain>
    </source>
</reference>
<name>A0A0R0CE57_9GAMM</name>
<dbReference type="EMBL" id="LDJJ01000028">
    <property type="protein sequence ID" value="KRG67653.1"/>
    <property type="molecule type" value="Genomic_DNA"/>
</dbReference>
<keyword evidence="2" id="KW-0808">Transferase</keyword>
<dbReference type="Gene3D" id="3.40.630.30">
    <property type="match status" value="1"/>
</dbReference>
<comment type="caution">
    <text evidence="2">The sequence shown here is derived from an EMBL/GenBank/DDBJ whole genome shotgun (WGS) entry which is preliminary data.</text>
</comment>
<evidence type="ECO:0000313" key="3">
    <source>
        <dbReference type="Proteomes" id="UP000051863"/>
    </source>
</evidence>